<accession>A0A8J0T4S7</accession>
<dbReference type="PANTHER" id="PTHR46810">
    <property type="entry name" value="INACTIVE POLYGLYCYLASE TTLL10"/>
    <property type="match status" value="1"/>
</dbReference>
<feature type="compositionally biased region" description="Basic and acidic residues" evidence="1">
    <location>
        <begin position="157"/>
        <end position="166"/>
    </location>
</feature>
<feature type="compositionally biased region" description="Basic and acidic residues" evidence="1">
    <location>
        <begin position="582"/>
        <end position="595"/>
    </location>
</feature>
<protein>
    <submittedName>
        <fullName evidence="3">Inactive polyglycylase TTLL10</fullName>
    </submittedName>
</protein>
<sequence length="718" mass="82542">MKIKNGLMSESQEEMGQEENRKTPEKSGTPRNGTGRTECNTAGESQETPLRGRVRQKTDINKEGKTRAKSPNKSKTQREIVKSATNMTKTYKEKSLSVDSKSKATSVAKQIHQNLTSSRGAEPQDSSTTSKAGFVCDLELLDESKPEAAAAKLKSPPGEKKHEDPRGQGPFFYIGGGNGAQLVTAYCVSKGWQRIYDSKREDYRLKWCELKSSNTYYVFKAGEQLVYQIPNNKLLTSKIGLLNSLREYERVMQRLNRFPFHNRVLKMSDFFPETFRLDLKEERETFFSLFKEEETWICKPTGLNQGRGIFLLKSQEQISTLKSQFQDLNDESTVKKPRFRCPQARITQRYIPNPLLLDERKFDVRSYMVIASTTPYFVFFSHGYVRLTCNNYDPKSDDLTGHLTNQYMQKKNPLYSELKEETVWGMERFNNYVNEKFASDKGLPQDWVLNNFTKRMQQIMMHCFLSVKSKLDCRLGFFDLIGCDFLVDEDFKVWLLEMNCNPALHTNCEVLREVIPGVVNETLDLTLEIFTKSQKNQHIMPLNAQNKFILLYNGENNEHAVKYLRSRTTSPSKNPSPLQTESCREQPVKNTEKTPKKPKFSSDHGIVNVIKPLKSKTAQRATLAVSPVQMTGKFSDFIPHANKPKYRHELRASRMEAMQKSYVISATPQLNNITAKPKTVAKIVFSGPQRLRILESRSYQNLNKSTHFPHVICQWTPM</sequence>
<dbReference type="PROSITE" id="PS51221">
    <property type="entry name" value="TTL"/>
    <property type="match status" value="1"/>
</dbReference>
<dbReference type="SUPFAM" id="SSF56059">
    <property type="entry name" value="Glutathione synthetase ATP-binding domain-like"/>
    <property type="match status" value="1"/>
</dbReference>
<feature type="compositionally biased region" description="Basic and acidic residues" evidence="1">
    <location>
        <begin position="56"/>
        <end position="66"/>
    </location>
</feature>
<dbReference type="Gene3D" id="3.30.470.20">
    <property type="entry name" value="ATP-grasp fold, B domain"/>
    <property type="match status" value="1"/>
</dbReference>
<dbReference type="CTD" id="254173"/>
<dbReference type="GO" id="GO:0070737">
    <property type="term" value="F:protein-glycine ligase activity, elongating"/>
    <property type="evidence" value="ECO:0000318"/>
    <property type="project" value="GO_Central"/>
</dbReference>
<evidence type="ECO:0000313" key="3">
    <source>
        <dbReference type="RefSeq" id="XP_017951499.1"/>
    </source>
</evidence>
<dbReference type="InterPro" id="IPR027752">
    <property type="entry name" value="TTLL10"/>
</dbReference>
<proteinExistence type="predicted"/>
<feature type="compositionally biased region" description="Polar residues" evidence="1">
    <location>
        <begin position="566"/>
        <end position="581"/>
    </location>
</feature>
<evidence type="ECO:0000313" key="2">
    <source>
        <dbReference type="Proteomes" id="UP000008143"/>
    </source>
</evidence>
<feature type="region of interest" description="Disordered" evidence="1">
    <location>
        <begin position="1"/>
        <end position="129"/>
    </location>
</feature>
<dbReference type="Xenbase" id="XB-GENE-6030649">
    <property type="gene designation" value="ttll10"/>
</dbReference>
<reference evidence="3" key="1">
    <citation type="submission" date="2025-08" db="UniProtKB">
        <authorList>
            <consortium name="RefSeq"/>
        </authorList>
    </citation>
    <scope>IDENTIFICATION</scope>
    <source>
        <strain evidence="3">Nigerian</strain>
        <tissue evidence="3">Liver and blood</tissue>
    </source>
</reference>
<dbReference type="OMA" id="DWHQTTN"/>
<dbReference type="AlphaFoldDB" id="A0A8J0T4S7"/>
<feature type="region of interest" description="Disordered" evidence="1">
    <location>
        <begin position="148"/>
        <end position="168"/>
    </location>
</feature>
<dbReference type="PANTHER" id="PTHR46810:SF1">
    <property type="entry name" value="INACTIVE POLYGLYCYLASE TTLL10"/>
    <property type="match status" value="1"/>
</dbReference>
<dbReference type="RefSeq" id="XP_017951499.1">
    <property type="nucleotide sequence ID" value="XM_018096010.2"/>
</dbReference>
<name>A0A8J0T4S7_XENTR</name>
<gene>
    <name evidence="3 4" type="primary">ttll10</name>
</gene>
<dbReference type="Proteomes" id="UP000008143">
    <property type="component" value="Chromosome 7"/>
</dbReference>
<dbReference type="AGR" id="Xenbase:XB-GENE-6030649"/>
<dbReference type="Pfam" id="PF03133">
    <property type="entry name" value="TTL"/>
    <property type="match status" value="1"/>
</dbReference>
<keyword evidence="2" id="KW-1185">Reference proteome</keyword>
<dbReference type="GeneID" id="101733827"/>
<dbReference type="InterPro" id="IPR004344">
    <property type="entry name" value="TTL/TTLL_fam"/>
</dbReference>
<feature type="region of interest" description="Disordered" evidence="1">
    <location>
        <begin position="566"/>
        <end position="603"/>
    </location>
</feature>
<feature type="compositionally biased region" description="Polar residues" evidence="1">
    <location>
        <begin position="103"/>
        <end position="129"/>
    </location>
</feature>
<evidence type="ECO:0000313" key="4">
    <source>
        <dbReference type="Xenbase" id="XB-GENE-6030649"/>
    </source>
</evidence>
<dbReference type="OrthoDB" id="202825at2759"/>
<dbReference type="KEGG" id="xtr:101733827"/>
<feature type="compositionally biased region" description="Basic and acidic residues" evidence="1">
    <location>
        <begin position="90"/>
        <end position="102"/>
    </location>
</feature>
<feature type="compositionally biased region" description="Polar residues" evidence="1">
    <location>
        <begin position="29"/>
        <end position="48"/>
    </location>
</feature>
<organism evidence="2 3">
    <name type="scientific">Xenopus tropicalis</name>
    <name type="common">Western clawed frog</name>
    <name type="synonym">Silurana tropicalis</name>
    <dbReference type="NCBI Taxonomy" id="8364"/>
    <lineage>
        <taxon>Eukaryota</taxon>
        <taxon>Metazoa</taxon>
        <taxon>Chordata</taxon>
        <taxon>Craniata</taxon>
        <taxon>Vertebrata</taxon>
        <taxon>Euteleostomi</taxon>
        <taxon>Amphibia</taxon>
        <taxon>Batrachia</taxon>
        <taxon>Anura</taxon>
        <taxon>Pipoidea</taxon>
        <taxon>Pipidae</taxon>
        <taxon>Xenopodinae</taxon>
        <taxon>Xenopus</taxon>
        <taxon>Silurana</taxon>
    </lineage>
</organism>
<evidence type="ECO:0000256" key="1">
    <source>
        <dbReference type="SAM" id="MobiDB-lite"/>
    </source>
</evidence>